<evidence type="ECO:0000313" key="3">
    <source>
        <dbReference type="Proteomes" id="UP000060778"/>
    </source>
</evidence>
<dbReference type="KEGG" id="iis:EYM_03380"/>
<dbReference type="AlphaFoldDB" id="A0A0U2WN82"/>
<keyword evidence="1" id="KW-0812">Transmembrane</keyword>
<organism evidence="2 3">
    <name type="scientific">Ignicoccus islandicus DSM 13165</name>
    <dbReference type="NCBI Taxonomy" id="940295"/>
    <lineage>
        <taxon>Archaea</taxon>
        <taxon>Thermoproteota</taxon>
        <taxon>Thermoprotei</taxon>
        <taxon>Desulfurococcales</taxon>
        <taxon>Desulfurococcaceae</taxon>
        <taxon>Ignicoccus</taxon>
    </lineage>
</organism>
<dbReference type="GO" id="GO:0016020">
    <property type="term" value="C:membrane"/>
    <property type="evidence" value="ECO:0007669"/>
    <property type="project" value="InterPro"/>
</dbReference>
<accession>A0A0U2WN82</accession>
<name>A0A0U2WN82_9CREN</name>
<dbReference type="STRING" id="940295.EYM_03380"/>
<dbReference type="NCBIfam" id="TIGR00327">
    <property type="entry name" value="secE_euk_arch"/>
    <property type="match status" value="1"/>
</dbReference>
<dbReference type="GO" id="GO:0008320">
    <property type="term" value="F:protein transmembrane transporter activity"/>
    <property type="evidence" value="ECO:0007669"/>
    <property type="project" value="InterPro"/>
</dbReference>
<keyword evidence="3" id="KW-1185">Reference proteome</keyword>
<keyword evidence="1" id="KW-0472">Membrane</keyword>
<evidence type="ECO:0000256" key="1">
    <source>
        <dbReference type="SAM" id="Phobius"/>
    </source>
</evidence>
<dbReference type="InterPro" id="IPR023391">
    <property type="entry name" value="Prot_translocase_SecE_dom_sf"/>
</dbReference>
<evidence type="ECO:0008006" key="4">
    <source>
        <dbReference type="Google" id="ProtNLM"/>
    </source>
</evidence>
<dbReference type="EMBL" id="CP006867">
    <property type="protein sequence ID" value="ALU12401.1"/>
    <property type="molecule type" value="Genomic_DNA"/>
</dbReference>
<sequence>MDVKLKSFSYYINKIVEMIYEWRSILAKASKPSPEEFNAIIKVVFLSMAVIGTLSYLIKATAVMFLFK</sequence>
<proteinExistence type="predicted"/>
<dbReference type="Gene3D" id="1.20.5.820">
    <property type="entry name" value="Preprotein translocase SecE subunit"/>
    <property type="match status" value="1"/>
</dbReference>
<dbReference type="Proteomes" id="UP000060778">
    <property type="component" value="Chromosome"/>
</dbReference>
<dbReference type="GeneID" id="30680069"/>
<gene>
    <name evidence="2" type="ORF">EYM_03380</name>
</gene>
<feature type="transmembrane region" description="Helical" evidence="1">
    <location>
        <begin position="39"/>
        <end position="58"/>
    </location>
</feature>
<dbReference type="SUPFAM" id="SSF103456">
    <property type="entry name" value="Preprotein translocase SecE subunit"/>
    <property type="match status" value="1"/>
</dbReference>
<evidence type="ECO:0000313" key="2">
    <source>
        <dbReference type="EMBL" id="ALU12401.1"/>
    </source>
</evidence>
<protein>
    <recommendedName>
        <fullName evidence="4">Protein translocase subunit SecE</fullName>
    </recommendedName>
</protein>
<dbReference type="InterPro" id="IPR008158">
    <property type="entry name" value="Translocase_Sec61-g"/>
</dbReference>
<keyword evidence="1" id="KW-1133">Transmembrane helix</keyword>
<reference evidence="2 3" key="1">
    <citation type="submission" date="2013-11" db="EMBL/GenBank/DDBJ databases">
        <title>Comparative genomics of Ignicoccus.</title>
        <authorList>
            <person name="Podar M."/>
        </authorList>
    </citation>
    <scope>NUCLEOTIDE SEQUENCE [LARGE SCALE GENOMIC DNA]</scope>
    <source>
        <strain evidence="2 3">DSM 13165</strain>
    </source>
</reference>
<dbReference type="RefSeq" id="WP_075049655.1">
    <property type="nucleotide sequence ID" value="NZ_CP006867.1"/>
</dbReference>